<dbReference type="RefSeq" id="WP_173269456.1">
    <property type="nucleotide sequence ID" value="NZ_AP021889.1"/>
</dbReference>
<dbReference type="InterPro" id="IPR000836">
    <property type="entry name" value="PRTase_dom"/>
</dbReference>
<dbReference type="InterPro" id="IPR029057">
    <property type="entry name" value="PRTase-like"/>
</dbReference>
<organism evidence="2 3">
    <name type="scientific">Thiosulfatimonas sediminis</name>
    <dbReference type="NCBI Taxonomy" id="2675054"/>
    <lineage>
        <taxon>Bacteria</taxon>
        <taxon>Pseudomonadati</taxon>
        <taxon>Pseudomonadota</taxon>
        <taxon>Gammaproteobacteria</taxon>
        <taxon>Thiotrichales</taxon>
        <taxon>Piscirickettsiaceae</taxon>
        <taxon>Thiosulfatimonas</taxon>
    </lineage>
</organism>
<dbReference type="CDD" id="cd06223">
    <property type="entry name" value="PRTases_typeI"/>
    <property type="match status" value="1"/>
</dbReference>
<sequence>MHWLERWLIAPQSVLSNAPADDLDLTAEEIRALSRPYAICPRCAEASFDGNLCGTCLHQPPAFQQATVAFYFHEPITRLIYDLKYHRQASHARLLAELFLAEVGETLRQQQVQALVPVPIHPLRRRQRGYNQALLLAQALSRGLQIPVLDKGLRRVKNTVAQTHLDAKQRHNNLQGAFAIVDGAFDGLQRIALVDDVMTTGATMQQIAVLLAEHSTLEFIAAWAIAKTE</sequence>
<protein>
    <submittedName>
        <fullName evidence="2">Amidophosphoribosyltransferase</fullName>
    </submittedName>
</protein>
<comment type="similarity">
    <text evidence="1">Belongs to the ComF/GntX family.</text>
</comment>
<keyword evidence="3" id="KW-1185">Reference proteome</keyword>
<evidence type="ECO:0000256" key="1">
    <source>
        <dbReference type="ARBA" id="ARBA00008007"/>
    </source>
</evidence>
<dbReference type="GO" id="GO:0016757">
    <property type="term" value="F:glycosyltransferase activity"/>
    <property type="evidence" value="ECO:0007669"/>
    <property type="project" value="UniProtKB-KW"/>
</dbReference>
<evidence type="ECO:0000313" key="3">
    <source>
        <dbReference type="Proteomes" id="UP000501726"/>
    </source>
</evidence>
<dbReference type="EMBL" id="AP021889">
    <property type="protein sequence ID" value="BBP44807.1"/>
    <property type="molecule type" value="Genomic_DNA"/>
</dbReference>
<dbReference type="InterPro" id="IPR051910">
    <property type="entry name" value="ComF/GntX_DNA_util-trans"/>
</dbReference>
<accession>A0A6F8PRZ7</accession>
<gene>
    <name evidence="2" type="primary">comF</name>
    <name evidence="2" type="ORF">THMIRHAS_01800</name>
</gene>
<dbReference type="KEGG" id="tse:THMIRHAS_01800"/>
<keyword evidence="2" id="KW-0328">Glycosyltransferase</keyword>
<dbReference type="PANTHER" id="PTHR47505">
    <property type="entry name" value="DNA UTILIZATION PROTEIN YHGH"/>
    <property type="match status" value="1"/>
</dbReference>
<proteinExistence type="inferred from homology"/>
<dbReference type="PANTHER" id="PTHR47505:SF1">
    <property type="entry name" value="DNA UTILIZATION PROTEIN YHGH"/>
    <property type="match status" value="1"/>
</dbReference>
<evidence type="ECO:0000313" key="2">
    <source>
        <dbReference type="EMBL" id="BBP44807.1"/>
    </source>
</evidence>
<dbReference type="SUPFAM" id="SSF53271">
    <property type="entry name" value="PRTase-like"/>
    <property type="match status" value="1"/>
</dbReference>
<reference evidence="3" key="1">
    <citation type="submission" date="2019-11" db="EMBL/GenBank/DDBJ databases">
        <title>Isolation and characterization of two novel species in the genus Thiomicrorhabdus.</title>
        <authorList>
            <person name="Mochizuki J."/>
            <person name="Kojima H."/>
            <person name="Fukui M."/>
        </authorList>
    </citation>
    <scope>NUCLEOTIDE SEQUENCE [LARGE SCALE GENOMIC DNA]</scope>
    <source>
        <strain evidence="3">aks77</strain>
    </source>
</reference>
<dbReference type="Gene3D" id="3.40.50.2020">
    <property type="match status" value="1"/>
</dbReference>
<keyword evidence="2" id="KW-0808">Transferase</keyword>
<dbReference type="Proteomes" id="UP000501726">
    <property type="component" value="Chromosome"/>
</dbReference>
<name>A0A6F8PRZ7_9GAMM</name>
<dbReference type="AlphaFoldDB" id="A0A6F8PRZ7"/>